<evidence type="ECO:0000313" key="6">
    <source>
        <dbReference type="Proteomes" id="UP001430455"/>
    </source>
</evidence>
<dbReference type="PANTHER" id="PTHR34236">
    <property type="entry name" value="DIMETHYL SULFOXIDE REDUCTASE TRANSCRIPTIONAL ACTIVATOR"/>
    <property type="match status" value="1"/>
</dbReference>
<organism evidence="5 6">
    <name type="scientific">Haloarcula nitratireducens</name>
    <dbReference type="NCBI Taxonomy" id="2487749"/>
    <lineage>
        <taxon>Archaea</taxon>
        <taxon>Methanobacteriati</taxon>
        <taxon>Methanobacteriota</taxon>
        <taxon>Stenosarchaea group</taxon>
        <taxon>Halobacteria</taxon>
        <taxon>Halobacteriales</taxon>
        <taxon>Haloarculaceae</taxon>
        <taxon>Haloarcula</taxon>
    </lineage>
</organism>
<sequence length="220" mass="24342">MVTIVRGTVPATDFALSYTLERYPETEFEVERIAQSGDGQVMPILWVRSDDAEGIEAALDEDPTVSDATLIGDFDGECLYWMQWINHVQLVVQMLTNSKATILTAFGSGDSWKLRVMYPTRELCAETHAFAADHDIPFEVEFIREMEGEPAGRYGLTVEQHGALVAAARAGYFEVPRETTLEELAESVGISHQALSERLRRATGALVEDTLLIGRADDGD</sequence>
<keyword evidence="2" id="KW-0804">Transcription</keyword>
<name>A0AAW4PGV1_9EURY</name>
<dbReference type="RefSeq" id="WP_220581734.1">
    <property type="nucleotide sequence ID" value="NZ_RKLT01000015.1"/>
</dbReference>
<evidence type="ECO:0000256" key="2">
    <source>
        <dbReference type="ARBA" id="ARBA00023163"/>
    </source>
</evidence>
<comment type="caution">
    <text evidence="5">The sequence shown here is derived from an EMBL/GenBank/DDBJ whole genome shotgun (WGS) entry which is preliminary data.</text>
</comment>
<dbReference type="EMBL" id="RKLT01000015">
    <property type="protein sequence ID" value="MBX0297143.1"/>
    <property type="molecule type" value="Genomic_DNA"/>
</dbReference>
<accession>A0AAW4PGV1</accession>
<protein>
    <submittedName>
        <fullName evidence="5">Helix-turn-helix domain-containing protein</fullName>
    </submittedName>
</protein>
<keyword evidence="6" id="KW-1185">Reference proteome</keyword>
<dbReference type="Proteomes" id="UP001430455">
    <property type="component" value="Unassembled WGS sequence"/>
</dbReference>
<gene>
    <name evidence="5" type="ORF">EGH23_19895</name>
</gene>
<evidence type="ECO:0000259" key="3">
    <source>
        <dbReference type="Pfam" id="PF04967"/>
    </source>
</evidence>
<keyword evidence="1" id="KW-0805">Transcription regulation</keyword>
<feature type="domain" description="Bacterioopsin transcriptional activator GAF and HTH associated" evidence="4">
    <location>
        <begin position="15"/>
        <end position="121"/>
    </location>
</feature>
<reference evidence="5 6" key="1">
    <citation type="submission" date="2021-06" db="EMBL/GenBank/DDBJ databases">
        <title>Halomicroarcula sp. a new haloarchaeum isolated from saline soil.</title>
        <authorList>
            <person name="Duran-Viseras A."/>
            <person name="Sanchez-Porro C."/>
            <person name="Ventosa A."/>
        </authorList>
    </citation>
    <scope>NUCLEOTIDE SEQUENCE [LARGE SCALE GENOMIC DNA]</scope>
    <source>
        <strain evidence="5 6">F27</strain>
    </source>
</reference>
<proteinExistence type="predicted"/>
<evidence type="ECO:0000256" key="1">
    <source>
        <dbReference type="ARBA" id="ARBA00023015"/>
    </source>
</evidence>
<dbReference type="InterPro" id="IPR007050">
    <property type="entry name" value="HTH_bacterioopsin"/>
</dbReference>
<feature type="domain" description="HTH bat-type" evidence="3">
    <location>
        <begin position="156"/>
        <end position="207"/>
    </location>
</feature>
<dbReference type="InterPro" id="IPR031803">
    <property type="entry name" value="BAT_GAF/HTH-assoc"/>
</dbReference>
<evidence type="ECO:0000313" key="5">
    <source>
        <dbReference type="EMBL" id="MBX0297143.1"/>
    </source>
</evidence>
<dbReference type="Pfam" id="PF04967">
    <property type="entry name" value="HTH_10"/>
    <property type="match status" value="1"/>
</dbReference>
<dbReference type="AlphaFoldDB" id="A0AAW4PGV1"/>
<dbReference type="Pfam" id="PF15915">
    <property type="entry name" value="BAT"/>
    <property type="match status" value="1"/>
</dbReference>
<dbReference type="PANTHER" id="PTHR34236:SF1">
    <property type="entry name" value="DIMETHYL SULFOXIDE REDUCTASE TRANSCRIPTIONAL ACTIVATOR"/>
    <property type="match status" value="1"/>
</dbReference>
<evidence type="ECO:0000259" key="4">
    <source>
        <dbReference type="Pfam" id="PF15915"/>
    </source>
</evidence>